<proteinExistence type="predicted"/>
<comment type="caution">
    <text evidence="6">The sequence shown here is derived from an EMBL/GenBank/DDBJ whole genome shotgun (WGS) entry which is preliminary data.</text>
</comment>
<keyword evidence="7" id="KW-1185">Reference proteome</keyword>
<feature type="domain" description="DNA-directed DNA polymerase family B multifunctional" evidence="5">
    <location>
        <begin position="16"/>
        <end position="108"/>
    </location>
</feature>
<dbReference type="InterPro" id="IPR030559">
    <property type="entry name" value="PolZ_Rev3"/>
</dbReference>
<dbReference type="GO" id="GO:0000166">
    <property type="term" value="F:nucleotide binding"/>
    <property type="evidence" value="ECO:0007669"/>
    <property type="project" value="InterPro"/>
</dbReference>
<evidence type="ECO:0000256" key="1">
    <source>
        <dbReference type="ARBA" id="ARBA00012417"/>
    </source>
</evidence>
<evidence type="ECO:0000256" key="4">
    <source>
        <dbReference type="ARBA" id="ARBA00022932"/>
    </source>
</evidence>
<dbReference type="AlphaFoldDB" id="A0AAV6I0Y2"/>
<dbReference type="GO" id="GO:0016035">
    <property type="term" value="C:zeta DNA polymerase complex"/>
    <property type="evidence" value="ECO:0007669"/>
    <property type="project" value="InterPro"/>
</dbReference>
<dbReference type="InterPro" id="IPR042087">
    <property type="entry name" value="DNA_pol_B_thumb"/>
</dbReference>
<accession>A0AAV6I0Y2</accession>
<dbReference type="GO" id="GO:0042276">
    <property type="term" value="P:error-prone translesion synthesis"/>
    <property type="evidence" value="ECO:0007669"/>
    <property type="project" value="TreeGrafter"/>
</dbReference>
<dbReference type="SUPFAM" id="SSF56672">
    <property type="entry name" value="DNA/RNA polymerases"/>
    <property type="match status" value="1"/>
</dbReference>
<dbReference type="InterPro" id="IPR043502">
    <property type="entry name" value="DNA/RNA_pol_sf"/>
</dbReference>
<evidence type="ECO:0000256" key="3">
    <source>
        <dbReference type="ARBA" id="ARBA00022695"/>
    </source>
</evidence>
<organism evidence="6 7">
    <name type="scientific">Rhododendron griersonianum</name>
    <dbReference type="NCBI Taxonomy" id="479676"/>
    <lineage>
        <taxon>Eukaryota</taxon>
        <taxon>Viridiplantae</taxon>
        <taxon>Streptophyta</taxon>
        <taxon>Embryophyta</taxon>
        <taxon>Tracheophyta</taxon>
        <taxon>Spermatophyta</taxon>
        <taxon>Magnoliopsida</taxon>
        <taxon>eudicotyledons</taxon>
        <taxon>Gunneridae</taxon>
        <taxon>Pentapetalae</taxon>
        <taxon>asterids</taxon>
        <taxon>Ericales</taxon>
        <taxon>Ericaceae</taxon>
        <taxon>Ericoideae</taxon>
        <taxon>Rhodoreae</taxon>
        <taxon>Rhododendron</taxon>
    </lineage>
</organism>
<sequence>MSLTVYQSKRVLWCNMFVLLRGRTMEESFEIGHEIASAVTGANPNPIILKMEKVYHSCFLLTITKKRYVGYSYESPNQVKPVFDAKGIEIVRRDTCGSVAKIMEQSLHEDLF</sequence>
<keyword evidence="4" id="KW-0239">DNA-directed DNA polymerase</keyword>
<name>A0AAV6I0Y2_9ERIC</name>
<dbReference type="Gene3D" id="3.90.1600.10">
    <property type="entry name" value="Palm domain of DNA polymerase"/>
    <property type="match status" value="1"/>
</dbReference>
<gene>
    <name evidence="6" type="ORF">RHGRI_033647</name>
</gene>
<dbReference type="InterPro" id="IPR023211">
    <property type="entry name" value="DNA_pol_palm_dom_sf"/>
</dbReference>
<evidence type="ECO:0000259" key="5">
    <source>
        <dbReference type="Pfam" id="PF00136"/>
    </source>
</evidence>
<dbReference type="GO" id="GO:0000724">
    <property type="term" value="P:double-strand break repair via homologous recombination"/>
    <property type="evidence" value="ECO:0007669"/>
    <property type="project" value="TreeGrafter"/>
</dbReference>
<dbReference type="Gene3D" id="1.10.132.60">
    <property type="entry name" value="DNA polymerase family B, C-terminal domain"/>
    <property type="match status" value="1"/>
</dbReference>
<dbReference type="GO" id="GO:0005634">
    <property type="term" value="C:nucleus"/>
    <property type="evidence" value="ECO:0007669"/>
    <property type="project" value="TreeGrafter"/>
</dbReference>
<evidence type="ECO:0000256" key="2">
    <source>
        <dbReference type="ARBA" id="ARBA00022679"/>
    </source>
</evidence>
<keyword evidence="3" id="KW-0548">Nucleotidyltransferase</keyword>
<dbReference type="Proteomes" id="UP000823749">
    <property type="component" value="Chromosome 12"/>
</dbReference>
<protein>
    <recommendedName>
        <fullName evidence="1">DNA-directed DNA polymerase</fullName>
        <ecNumber evidence="1">2.7.7.7</ecNumber>
    </recommendedName>
</protein>
<dbReference type="PANTHER" id="PTHR45812">
    <property type="entry name" value="DNA POLYMERASE ZETA CATALYTIC SUBUNIT"/>
    <property type="match status" value="1"/>
</dbReference>
<dbReference type="EC" id="2.7.7.7" evidence="1"/>
<dbReference type="GO" id="GO:0003887">
    <property type="term" value="F:DNA-directed DNA polymerase activity"/>
    <property type="evidence" value="ECO:0007669"/>
    <property type="project" value="UniProtKB-KW"/>
</dbReference>
<evidence type="ECO:0000313" key="7">
    <source>
        <dbReference type="Proteomes" id="UP000823749"/>
    </source>
</evidence>
<dbReference type="Pfam" id="PF00136">
    <property type="entry name" value="DNA_pol_B"/>
    <property type="match status" value="1"/>
</dbReference>
<keyword evidence="2" id="KW-0808">Transferase</keyword>
<dbReference type="GO" id="GO:0003677">
    <property type="term" value="F:DNA binding"/>
    <property type="evidence" value="ECO:0007669"/>
    <property type="project" value="InterPro"/>
</dbReference>
<dbReference type="InterPro" id="IPR006134">
    <property type="entry name" value="DNA-dir_DNA_pol_B_multi_dom"/>
</dbReference>
<dbReference type="EMBL" id="JACTNZ010000012">
    <property type="protein sequence ID" value="KAG5521162.1"/>
    <property type="molecule type" value="Genomic_DNA"/>
</dbReference>
<evidence type="ECO:0000313" key="6">
    <source>
        <dbReference type="EMBL" id="KAG5521162.1"/>
    </source>
</evidence>
<dbReference type="PANTHER" id="PTHR45812:SF1">
    <property type="entry name" value="DNA POLYMERASE ZETA CATALYTIC SUBUNIT"/>
    <property type="match status" value="1"/>
</dbReference>
<reference evidence="6" key="1">
    <citation type="submission" date="2020-08" db="EMBL/GenBank/DDBJ databases">
        <title>Plant Genome Project.</title>
        <authorList>
            <person name="Zhang R.-G."/>
        </authorList>
    </citation>
    <scope>NUCLEOTIDE SEQUENCE</scope>
    <source>
        <strain evidence="6">WSP0</strain>
        <tissue evidence="6">Leaf</tissue>
    </source>
</reference>